<dbReference type="EMBL" id="VJMJ01000074">
    <property type="protein sequence ID" value="KAF0738449.1"/>
    <property type="molecule type" value="Genomic_DNA"/>
</dbReference>
<organism evidence="2 3">
    <name type="scientific">Aphanomyces euteiches</name>
    <dbReference type="NCBI Taxonomy" id="100861"/>
    <lineage>
        <taxon>Eukaryota</taxon>
        <taxon>Sar</taxon>
        <taxon>Stramenopiles</taxon>
        <taxon>Oomycota</taxon>
        <taxon>Saprolegniomycetes</taxon>
        <taxon>Saprolegniales</taxon>
        <taxon>Verrucalvaceae</taxon>
        <taxon>Aphanomyces</taxon>
    </lineage>
</organism>
<feature type="compositionally biased region" description="Basic and acidic residues" evidence="1">
    <location>
        <begin position="90"/>
        <end position="99"/>
    </location>
</feature>
<evidence type="ECO:0000256" key="1">
    <source>
        <dbReference type="SAM" id="MobiDB-lite"/>
    </source>
</evidence>
<dbReference type="AlphaFoldDB" id="A0A6G0XDZ6"/>
<evidence type="ECO:0000313" key="2">
    <source>
        <dbReference type="EMBL" id="KAF0738449.1"/>
    </source>
</evidence>
<proteinExistence type="predicted"/>
<name>A0A6G0XDZ6_9STRA</name>
<sequence length="142" mass="16102">MAKCLFFECHNAADPDTGKCTFHRHRSQCQEPQCSNQAYSKGRCVRHGSRKYCQMDGCMHYRRAGGYCARHTSLLRREKELAPIQPIEPKSTETQDEPRGATPIGTSWLDAIDWSVAIRQLVADEAATDWRPCSDVNQEGNQ</sequence>
<feature type="region of interest" description="Disordered" evidence="1">
    <location>
        <begin position="79"/>
        <end position="104"/>
    </location>
</feature>
<accession>A0A6G0XDZ6</accession>
<keyword evidence="3" id="KW-1185">Reference proteome</keyword>
<dbReference type="VEuPathDB" id="FungiDB:AeMF1_001656"/>
<dbReference type="PANTHER" id="PTHR31827">
    <property type="entry name" value="EMB|CAB89363.1"/>
    <property type="match status" value="1"/>
</dbReference>
<reference evidence="2 3" key="1">
    <citation type="submission" date="2019-07" db="EMBL/GenBank/DDBJ databases">
        <title>Genomics analysis of Aphanomyces spp. identifies a new class of oomycete effector associated with host adaptation.</title>
        <authorList>
            <person name="Gaulin E."/>
        </authorList>
    </citation>
    <scope>NUCLEOTIDE SEQUENCE [LARGE SCALE GENOMIC DNA]</scope>
    <source>
        <strain evidence="2 3">ATCC 201684</strain>
    </source>
</reference>
<dbReference type="PANTHER" id="PTHR31827:SF1">
    <property type="entry name" value="EMB|CAB89363.1"/>
    <property type="match status" value="1"/>
</dbReference>
<comment type="caution">
    <text evidence="2">The sequence shown here is derived from an EMBL/GenBank/DDBJ whole genome shotgun (WGS) entry which is preliminary data.</text>
</comment>
<evidence type="ECO:0000313" key="3">
    <source>
        <dbReference type="Proteomes" id="UP000481153"/>
    </source>
</evidence>
<protein>
    <submittedName>
        <fullName evidence="2">Uncharacterized protein</fullName>
    </submittedName>
</protein>
<dbReference type="Proteomes" id="UP000481153">
    <property type="component" value="Unassembled WGS sequence"/>
</dbReference>
<gene>
    <name evidence="2" type="ORF">Ae201684_005680</name>
</gene>